<dbReference type="RefSeq" id="WP_138170117.1">
    <property type="nucleotide sequence ID" value="NZ_VAWA01000007.1"/>
</dbReference>
<comment type="similarity">
    <text evidence="4 5">Belongs to the RNA methyltransferase RlmH family.</text>
</comment>
<evidence type="ECO:0000256" key="5">
    <source>
        <dbReference type="HAMAP-Rule" id="MF_00658"/>
    </source>
</evidence>
<comment type="function">
    <text evidence="5">Specifically methylates the pseudouridine at position 1915 (m3Psi1915) in 23S rRNA.</text>
</comment>
<dbReference type="InterPro" id="IPR003742">
    <property type="entry name" value="RlmH-like"/>
</dbReference>
<comment type="subunit">
    <text evidence="5">Homodimer.</text>
</comment>
<reference evidence="6 7" key="1">
    <citation type="submission" date="2019-05" db="EMBL/GenBank/DDBJ databases">
        <title>Nesterenkonia sp. GY239, isolated from the Southern Atlantic Ocean.</title>
        <authorList>
            <person name="Zhang G."/>
        </authorList>
    </citation>
    <scope>NUCLEOTIDE SEQUENCE [LARGE SCALE GENOMIC DNA]</scope>
    <source>
        <strain evidence="6 7">GY239</strain>
    </source>
</reference>
<evidence type="ECO:0000313" key="7">
    <source>
        <dbReference type="Proteomes" id="UP000306544"/>
    </source>
</evidence>
<dbReference type="InterPro" id="IPR029026">
    <property type="entry name" value="tRNA_m1G_MTases_N"/>
</dbReference>
<dbReference type="GO" id="GO:0005737">
    <property type="term" value="C:cytoplasm"/>
    <property type="evidence" value="ECO:0007669"/>
    <property type="project" value="UniProtKB-SubCell"/>
</dbReference>
<dbReference type="GO" id="GO:0070038">
    <property type="term" value="F:rRNA (pseudouridine-N3-)-methyltransferase activity"/>
    <property type="evidence" value="ECO:0007669"/>
    <property type="project" value="UniProtKB-UniRule"/>
</dbReference>
<name>A0A5R9AAD6_9MICC</name>
<dbReference type="InterPro" id="IPR029028">
    <property type="entry name" value="Alpha/beta_knot_MTases"/>
</dbReference>
<dbReference type="Proteomes" id="UP000306544">
    <property type="component" value="Unassembled WGS sequence"/>
</dbReference>
<dbReference type="AlphaFoldDB" id="A0A5R9AAD6"/>
<dbReference type="HAMAP" id="MF_00658">
    <property type="entry name" value="23SrRNA_methyltr_H"/>
    <property type="match status" value="1"/>
</dbReference>
<dbReference type="OrthoDB" id="9806643at2"/>
<evidence type="ECO:0000256" key="4">
    <source>
        <dbReference type="ARBA" id="ARBA00038303"/>
    </source>
</evidence>
<proteinExistence type="inferred from homology"/>
<dbReference type="Gene3D" id="3.40.1280.10">
    <property type="match status" value="1"/>
</dbReference>
<evidence type="ECO:0000256" key="1">
    <source>
        <dbReference type="ARBA" id="ARBA00022603"/>
    </source>
</evidence>
<comment type="subcellular location">
    <subcellularLocation>
        <location evidence="5">Cytoplasm</location>
    </subcellularLocation>
</comment>
<evidence type="ECO:0000256" key="2">
    <source>
        <dbReference type="ARBA" id="ARBA00022679"/>
    </source>
</evidence>
<dbReference type="PANTHER" id="PTHR33603:SF1">
    <property type="entry name" value="RIBOSOMAL RNA LARGE SUBUNIT METHYLTRANSFERASE H"/>
    <property type="match status" value="1"/>
</dbReference>
<sequence>MSTTVVAVGKKHESWVADGIARYSKRLRKPYDLTWRLLPHSAKDHDAARAEESAKILQTLKPHQHVILLDERGTNLSSPALAAHLQRQYDSGTEVAIIIGGAYGVSQDLHHRANLTWSLSSLVFPHQLVRLILTEQLYRAQEISAGRSYHHV</sequence>
<comment type="caution">
    <text evidence="6">The sequence shown here is derived from an EMBL/GenBank/DDBJ whole genome shotgun (WGS) entry which is preliminary data.</text>
</comment>
<dbReference type="PANTHER" id="PTHR33603">
    <property type="entry name" value="METHYLTRANSFERASE"/>
    <property type="match status" value="1"/>
</dbReference>
<feature type="binding site" evidence="5">
    <location>
        <position position="69"/>
    </location>
    <ligand>
        <name>S-adenosyl-L-methionine</name>
        <dbReference type="ChEBI" id="CHEBI:59789"/>
    </ligand>
</feature>
<gene>
    <name evidence="5" type="primary">rlmH</name>
    <name evidence="6" type="ORF">FEF27_06900</name>
</gene>
<keyword evidence="1 5" id="KW-0489">Methyltransferase</keyword>
<keyword evidence="3 5" id="KW-0949">S-adenosyl-L-methionine</keyword>
<protein>
    <recommendedName>
        <fullName evidence="5">Ribosomal RNA large subunit methyltransferase H</fullName>
        <ecNumber evidence="5">2.1.1.177</ecNumber>
    </recommendedName>
    <alternativeName>
        <fullName evidence="5">23S rRNA (pseudouridine1915-N3)-methyltransferase</fullName>
    </alternativeName>
    <alternativeName>
        <fullName evidence="5">23S rRNA m3Psi1915 methyltransferase</fullName>
    </alternativeName>
    <alternativeName>
        <fullName evidence="5">rRNA (pseudouridine-N3-)-methyltransferase RlmH</fullName>
    </alternativeName>
</protein>
<accession>A0A5R9AAD6</accession>
<dbReference type="EC" id="2.1.1.177" evidence="5"/>
<dbReference type="Pfam" id="PF02590">
    <property type="entry name" value="SPOUT_MTase"/>
    <property type="match status" value="1"/>
</dbReference>
<evidence type="ECO:0000313" key="6">
    <source>
        <dbReference type="EMBL" id="TLP75752.1"/>
    </source>
</evidence>
<organism evidence="6 7">
    <name type="scientific">Nesterenkonia sphaerica</name>
    <dbReference type="NCBI Taxonomy" id="1804988"/>
    <lineage>
        <taxon>Bacteria</taxon>
        <taxon>Bacillati</taxon>
        <taxon>Actinomycetota</taxon>
        <taxon>Actinomycetes</taxon>
        <taxon>Micrococcales</taxon>
        <taxon>Micrococcaceae</taxon>
        <taxon>Nesterenkonia</taxon>
    </lineage>
</organism>
<dbReference type="EMBL" id="VAWA01000007">
    <property type="protein sequence ID" value="TLP75752.1"/>
    <property type="molecule type" value="Genomic_DNA"/>
</dbReference>
<dbReference type="SUPFAM" id="SSF75217">
    <property type="entry name" value="alpha/beta knot"/>
    <property type="match status" value="1"/>
</dbReference>
<dbReference type="PIRSF" id="PIRSF004505">
    <property type="entry name" value="MT_bac"/>
    <property type="match status" value="1"/>
</dbReference>
<evidence type="ECO:0000256" key="3">
    <source>
        <dbReference type="ARBA" id="ARBA00022691"/>
    </source>
</evidence>
<feature type="binding site" evidence="5">
    <location>
        <begin position="119"/>
        <end position="124"/>
    </location>
    <ligand>
        <name>S-adenosyl-L-methionine</name>
        <dbReference type="ChEBI" id="CHEBI:59789"/>
    </ligand>
</feature>
<keyword evidence="5" id="KW-0963">Cytoplasm</keyword>
<keyword evidence="5" id="KW-0698">rRNA processing</keyword>
<comment type="catalytic activity">
    <reaction evidence="5">
        <text>pseudouridine(1915) in 23S rRNA + S-adenosyl-L-methionine = N(3)-methylpseudouridine(1915) in 23S rRNA + S-adenosyl-L-homocysteine + H(+)</text>
        <dbReference type="Rhea" id="RHEA:42752"/>
        <dbReference type="Rhea" id="RHEA-COMP:10221"/>
        <dbReference type="Rhea" id="RHEA-COMP:10222"/>
        <dbReference type="ChEBI" id="CHEBI:15378"/>
        <dbReference type="ChEBI" id="CHEBI:57856"/>
        <dbReference type="ChEBI" id="CHEBI:59789"/>
        <dbReference type="ChEBI" id="CHEBI:65314"/>
        <dbReference type="ChEBI" id="CHEBI:74486"/>
        <dbReference type="EC" id="2.1.1.177"/>
    </reaction>
</comment>
<dbReference type="CDD" id="cd18081">
    <property type="entry name" value="RlmH-like"/>
    <property type="match status" value="1"/>
</dbReference>
<keyword evidence="7" id="KW-1185">Reference proteome</keyword>
<keyword evidence="2 5" id="KW-0808">Transferase</keyword>
<feature type="binding site" evidence="5">
    <location>
        <position position="100"/>
    </location>
    <ligand>
        <name>S-adenosyl-L-methionine</name>
        <dbReference type="ChEBI" id="CHEBI:59789"/>
    </ligand>
</feature>